<dbReference type="Gene3D" id="3.30.1330.60">
    <property type="entry name" value="OmpA-like domain"/>
    <property type="match status" value="1"/>
</dbReference>
<feature type="compositionally biased region" description="Low complexity" evidence="5">
    <location>
        <begin position="226"/>
        <end position="255"/>
    </location>
</feature>
<dbReference type="InterPro" id="IPR050330">
    <property type="entry name" value="Bact_OuterMem_StrucFunc"/>
</dbReference>
<feature type="compositionally biased region" description="Low complexity" evidence="5">
    <location>
        <begin position="263"/>
        <end position="278"/>
    </location>
</feature>
<evidence type="ECO:0000256" key="5">
    <source>
        <dbReference type="SAM" id="MobiDB-lite"/>
    </source>
</evidence>
<evidence type="ECO:0000256" key="1">
    <source>
        <dbReference type="ARBA" id="ARBA00004442"/>
    </source>
</evidence>
<reference evidence="9" key="1">
    <citation type="journal article" date="2019" name="Int. J. Syst. Evol. Microbiol.">
        <title>The Global Catalogue of Microorganisms (GCM) 10K type strain sequencing project: providing services to taxonomists for standard genome sequencing and annotation.</title>
        <authorList>
            <consortium name="The Broad Institute Genomics Platform"/>
            <consortium name="The Broad Institute Genome Sequencing Center for Infectious Disease"/>
            <person name="Wu L."/>
            <person name="Ma J."/>
        </authorList>
    </citation>
    <scope>NUCLEOTIDE SEQUENCE [LARGE SCALE GENOMIC DNA]</scope>
    <source>
        <strain evidence="9">CCUG 55608</strain>
    </source>
</reference>
<evidence type="ECO:0000256" key="6">
    <source>
        <dbReference type="SAM" id="SignalP"/>
    </source>
</evidence>
<dbReference type="Pfam" id="PF00691">
    <property type="entry name" value="OmpA"/>
    <property type="match status" value="1"/>
</dbReference>
<comment type="caution">
    <text evidence="8">The sequence shown here is derived from an EMBL/GenBank/DDBJ whole genome shotgun (WGS) entry which is preliminary data.</text>
</comment>
<dbReference type="Proteomes" id="UP001597116">
    <property type="component" value="Unassembled WGS sequence"/>
</dbReference>
<keyword evidence="6" id="KW-0732">Signal</keyword>
<proteinExistence type="predicted"/>
<gene>
    <name evidence="8" type="ORF">ACFQ4C_26860</name>
</gene>
<keyword evidence="9" id="KW-1185">Reference proteome</keyword>
<feature type="signal peptide" evidence="6">
    <location>
        <begin position="1"/>
        <end position="22"/>
    </location>
</feature>
<dbReference type="PROSITE" id="PS51123">
    <property type="entry name" value="OMPA_2"/>
    <property type="match status" value="1"/>
</dbReference>
<evidence type="ECO:0000313" key="8">
    <source>
        <dbReference type="EMBL" id="MFD1144779.1"/>
    </source>
</evidence>
<protein>
    <submittedName>
        <fullName evidence="8">OmpA family protein</fullName>
    </submittedName>
</protein>
<feature type="region of interest" description="Disordered" evidence="5">
    <location>
        <begin position="207"/>
        <end position="283"/>
    </location>
</feature>
<comment type="subcellular location">
    <subcellularLocation>
        <location evidence="1">Cell outer membrane</location>
    </subcellularLocation>
</comment>
<dbReference type="InterPro" id="IPR006664">
    <property type="entry name" value="OMP_bac"/>
</dbReference>
<dbReference type="SUPFAM" id="SSF103088">
    <property type="entry name" value="OmpA-like"/>
    <property type="match status" value="1"/>
</dbReference>
<feature type="domain" description="OmpA-like" evidence="7">
    <location>
        <begin position="287"/>
        <end position="401"/>
    </location>
</feature>
<evidence type="ECO:0000259" key="7">
    <source>
        <dbReference type="PROSITE" id="PS51123"/>
    </source>
</evidence>
<name>A0ABW3QM51_9BACT</name>
<sequence>MRVLKIFAVSLVLIIQAVICNGQGNPVDEYTVQIETRERNGRPIPATLTITSEATRKVQRGTLRSGSYTVALPAGGVYRLDATQAGYRPAQKILRLDRIIDPNQARQTVVLIMEREISSESPVNVTVIDFETKQLVRQVLNVQIQEFDGKRVIMTGPPREGRFTFLAEFGQKIRFTVETPGYQPYTYVVDVKDQHDITIPLQRARNPVVAQESPASEPIPQPAAPPAATQSAPITAPPVATAPAQTAPPVAATPIPTNPPPNTTSSRPAAPEATPPATVNTDLSTLAPGKAVTLNRVYFDQSSYMLRPESYTQLNQLVALLKSRPDVRIEISGHTDNVGDPRLNLALSENRARVIMSYLVANGIAENRLRSKGYGQTQPIAANDTEENKRKNRRVEVRLLE</sequence>
<dbReference type="EMBL" id="JBHTLP010000023">
    <property type="protein sequence ID" value="MFD1144779.1"/>
    <property type="molecule type" value="Genomic_DNA"/>
</dbReference>
<organism evidence="8 9">
    <name type="scientific">Larkinella insperata</name>
    <dbReference type="NCBI Taxonomy" id="332158"/>
    <lineage>
        <taxon>Bacteria</taxon>
        <taxon>Pseudomonadati</taxon>
        <taxon>Bacteroidota</taxon>
        <taxon>Cytophagia</taxon>
        <taxon>Cytophagales</taxon>
        <taxon>Spirosomataceae</taxon>
        <taxon>Larkinella</taxon>
    </lineage>
</organism>
<dbReference type="InterPro" id="IPR036737">
    <property type="entry name" value="OmpA-like_sf"/>
</dbReference>
<dbReference type="PANTHER" id="PTHR30329:SF21">
    <property type="entry name" value="LIPOPROTEIN YIAD-RELATED"/>
    <property type="match status" value="1"/>
</dbReference>
<evidence type="ECO:0000313" key="9">
    <source>
        <dbReference type="Proteomes" id="UP001597116"/>
    </source>
</evidence>
<dbReference type="CDD" id="cd07185">
    <property type="entry name" value="OmpA_C-like"/>
    <property type="match status" value="1"/>
</dbReference>
<feature type="chain" id="PRO_5046912074" evidence="6">
    <location>
        <begin position="23"/>
        <end position="401"/>
    </location>
</feature>
<keyword evidence="3" id="KW-0998">Cell outer membrane</keyword>
<feature type="compositionally biased region" description="Basic and acidic residues" evidence="5">
    <location>
        <begin position="386"/>
        <end position="401"/>
    </location>
</feature>
<evidence type="ECO:0000256" key="3">
    <source>
        <dbReference type="ARBA" id="ARBA00023237"/>
    </source>
</evidence>
<dbReference type="RefSeq" id="WP_265993845.1">
    <property type="nucleotide sequence ID" value="NZ_CP110973.1"/>
</dbReference>
<keyword evidence="2 4" id="KW-0472">Membrane</keyword>
<dbReference type="PRINTS" id="PR01021">
    <property type="entry name" value="OMPADOMAIN"/>
</dbReference>
<evidence type="ECO:0000256" key="4">
    <source>
        <dbReference type="PROSITE-ProRule" id="PRU00473"/>
    </source>
</evidence>
<feature type="region of interest" description="Disordered" evidence="5">
    <location>
        <begin position="375"/>
        <end position="401"/>
    </location>
</feature>
<evidence type="ECO:0000256" key="2">
    <source>
        <dbReference type="ARBA" id="ARBA00023136"/>
    </source>
</evidence>
<accession>A0ABW3QM51</accession>
<dbReference type="PANTHER" id="PTHR30329">
    <property type="entry name" value="STATOR ELEMENT OF FLAGELLAR MOTOR COMPLEX"/>
    <property type="match status" value="1"/>
</dbReference>
<dbReference type="InterPro" id="IPR006665">
    <property type="entry name" value="OmpA-like"/>
</dbReference>